<dbReference type="RefSeq" id="WP_092050822.1">
    <property type="nucleotide sequence ID" value="NZ_FOQD01000009.1"/>
</dbReference>
<dbReference type="CDD" id="cd11304">
    <property type="entry name" value="Cadherin_repeat"/>
    <property type="match status" value="1"/>
</dbReference>
<dbReference type="GO" id="GO:0005509">
    <property type="term" value="F:calcium ion binding"/>
    <property type="evidence" value="ECO:0007669"/>
    <property type="project" value="InterPro"/>
</dbReference>
<dbReference type="GO" id="GO:0007156">
    <property type="term" value="P:homophilic cell adhesion via plasma membrane adhesion molecules"/>
    <property type="evidence" value="ECO:0007669"/>
    <property type="project" value="InterPro"/>
</dbReference>
<sequence length="459" mass="47717">MFLRLRSALRSPSARRRRPLANNGPAAMVEILSQRTLLSGVTALAAETHAPTGIRLAGNTVKENQPVGAKVGELSGVDSDIGDTFAFKLVAGDGGVDNDSFKISGNQLLASKSFDFEAKSIYSIRVDVVDSQGHHFQKAFQIKIVNVNEGPLVDKFAAPVVYKEKAPPVPIAGDAELKDVDSPNFEGGKLAVRISANASPGDELSIRNDAAGPGHVGLDGDKVISGGVVIGNWSGGKQGSPLVITFNADATPERVRDLLRAVSFSNKSPNPNVAPRTIEVKIGDGDGAVTLISKQVGVQAVNDPPVISPLGPPLNYVKGAPPIPVTLEATVDDVDSPNFAGGKLKVGVLENFSPSDRIEIRNQEPGPGSVATKDGNVTFGGVVIGTVVGGDGANPLVITFNERADKVVVQAVLRDITFRTSADTTSTAPRTIGAVLEDGDGGTSLISKRTINIVTPPPT</sequence>
<evidence type="ECO:0000313" key="2">
    <source>
        <dbReference type="EMBL" id="SFI47108.1"/>
    </source>
</evidence>
<dbReference type="PROSITE" id="PS50268">
    <property type="entry name" value="CADHERIN_2"/>
    <property type="match status" value="1"/>
</dbReference>
<gene>
    <name evidence="2" type="ORF">SAMN05421753_109115</name>
</gene>
<dbReference type="SUPFAM" id="SSF49313">
    <property type="entry name" value="Cadherin-like"/>
    <property type="match status" value="1"/>
</dbReference>
<keyword evidence="3" id="KW-1185">Reference proteome</keyword>
<organism evidence="2 3">
    <name type="scientific">Planctomicrobium piriforme</name>
    <dbReference type="NCBI Taxonomy" id="1576369"/>
    <lineage>
        <taxon>Bacteria</taxon>
        <taxon>Pseudomonadati</taxon>
        <taxon>Planctomycetota</taxon>
        <taxon>Planctomycetia</taxon>
        <taxon>Planctomycetales</taxon>
        <taxon>Planctomycetaceae</taxon>
        <taxon>Planctomicrobium</taxon>
    </lineage>
</organism>
<protein>
    <recommendedName>
        <fullName evidence="1">Cadherin domain-containing protein</fullName>
    </recommendedName>
</protein>
<dbReference type="InterPro" id="IPR015919">
    <property type="entry name" value="Cadherin-like_sf"/>
</dbReference>
<accession>A0A1I3IGK8</accession>
<dbReference type="Gene3D" id="2.60.40.60">
    <property type="entry name" value="Cadherins"/>
    <property type="match status" value="1"/>
</dbReference>
<dbReference type="OrthoDB" id="291802at2"/>
<evidence type="ECO:0000259" key="1">
    <source>
        <dbReference type="PROSITE" id="PS50268"/>
    </source>
</evidence>
<dbReference type="Proteomes" id="UP000199518">
    <property type="component" value="Unassembled WGS sequence"/>
</dbReference>
<feature type="domain" description="Cadherin" evidence="1">
    <location>
        <begin position="60"/>
        <end position="161"/>
    </location>
</feature>
<dbReference type="STRING" id="1576369.SAMN05421753_109115"/>
<proteinExistence type="predicted"/>
<name>A0A1I3IGK8_9PLAN</name>
<dbReference type="GO" id="GO:0016020">
    <property type="term" value="C:membrane"/>
    <property type="evidence" value="ECO:0007669"/>
    <property type="project" value="InterPro"/>
</dbReference>
<dbReference type="InterPro" id="IPR002126">
    <property type="entry name" value="Cadherin-like_dom"/>
</dbReference>
<reference evidence="3" key="1">
    <citation type="submission" date="2016-10" db="EMBL/GenBank/DDBJ databases">
        <authorList>
            <person name="Varghese N."/>
            <person name="Submissions S."/>
        </authorList>
    </citation>
    <scope>NUCLEOTIDE SEQUENCE [LARGE SCALE GENOMIC DNA]</scope>
    <source>
        <strain evidence="3">DSM 26348</strain>
    </source>
</reference>
<dbReference type="AlphaFoldDB" id="A0A1I3IGK8"/>
<evidence type="ECO:0000313" key="3">
    <source>
        <dbReference type="Proteomes" id="UP000199518"/>
    </source>
</evidence>
<dbReference type="EMBL" id="FOQD01000009">
    <property type="protein sequence ID" value="SFI47108.1"/>
    <property type="molecule type" value="Genomic_DNA"/>
</dbReference>